<organism evidence="2 3">
    <name type="scientific">Conidiobolus coronatus (strain ATCC 28846 / CBS 209.66 / NRRL 28638)</name>
    <name type="common">Delacroixia coronata</name>
    <dbReference type="NCBI Taxonomy" id="796925"/>
    <lineage>
        <taxon>Eukaryota</taxon>
        <taxon>Fungi</taxon>
        <taxon>Fungi incertae sedis</taxon>
        <taxon>Zoopagomycota</taxon>
        <taxon>Entomophthoromycotina</taxon>
        <taxon>Entomophthoromycetes</taxon>
        <taxon>Entomophthorales</taxon>
        <taxon>Ancylistaceae</taxon>
        <taxon>Conidiobolus</taxon>
    </lineage>
</organism>
<feature type="transmembrane region" description="Helical" evidence="1">
    <location>
        <begin position="72"/>
        <end position="97"/>
    </location>
</feature>
<keyword evidence="3" id="KW-1185">Reference proteome</keyword>
<name>A0A137PCC9_CONC2</name>
<feature type="transmembrane region" description="Helical" evidence="1">
    <location>
        <begin position="6"/>
        <end position="29"/>
    </location>
</feature>
<protein>
    <submittedName>
        <fullName evidence="2">Uncharacterized protein</fullName>
    </submittedName>
</protein>
<keyword evidence="1" id="KW-0472">Membrane</keyword>
<evidence type="ECO:0000313" key="2">
    <source>
        <dbReference type="EMBL" id="KXN72643.1"/>
    </source>
</evidence>
<gene>
    <name evidence="2" type="ORF">CONCODRAFT_4502</name>
</gene>
<keyword evidence="1" id="KW-1133">Transmembrane helix</keyword>
<dbReference type="AlphaFoldDB" id="A0A137PCC9"/>
<evidence type="ECO:0000313" key="3">
    <source>
        <dbReference type="Proteomes" id="UP000070444"/>
    </source>
</evidence>
<sequence length="117" mass="13020">MVANDTIAQQLGMAGASAVIVSIIFLGIVDRKLVNRLSIRLIFALAIADLLNHIGGYLSATQAVNMWSGACYFLAGFQMFTRTFYNFTNIAICFNLFRALILMKKSTWAYELAVWIT</sequence>
<reference evidence="2 3" key="1">
    <citation type="journal article" date="2015" name="Genome Biol. Evol.">
        <title>Phylogenomic analyses indicate that early fungi evolved digesting cell walls of algal ancestors of land plants.</title>
        <authorList>
            <person name="Chang Y."/>
            <person name="Wang S."/>
            <person name="Sekimoto S."/>
            <person name="Aerts A.L."/>
            <person name="Choi C."/>
            <person name="Clum A."/>
            <person name="LaButti K.M."/>
            <person name="Lindquist E.A."/>
            <person name="Yee Ngan C."/>
            <person name="Ohm R.A."/>
            <person name="Salamov A.A."/>
            <person name="Grigoriev I.V."/>
            <person name="Spatafora J.W."/>
            <person name="Berbee M.L."/>
        </authorList>
    </citation>
    <scope>NUCLEOTIDE SEQUENCE [LARGE SCALE GENOMIC DNA]</scope>
    <source>
        <strain evidence="2 3">NRRL 28638</strain>
    </source>
</reference>
<dbReference type="Proteomes" id="UP000070444">
    <property type="component" value="Unassembled WGS sequence"/>
</dbReference>
<dbReference type="EMBL" id="KQ964449">
    <property type="protein sequence ID" value="KXN72643.1"/>
    <property type="molecule type" value="Genomic_DNA"/>
</dbReference>
<feature type="non-terminal residue" evidence="2">
    <location>
        <position position="117"/>
    </location>
</feature>
<dbReference type="OrthoDB" id="2282627at2759"/>
<proteinExistence type="predicted"/>
<feature type="transmembrane region" description="Helical" evidence="1">
    <location>
        <begin position="41"/>
        <end position="60"/>
    </location>
</feature>
<accession>A0A137PCC9</accession>
<evidence type="ECO:0000256" key="1">
    <source>
        <dbReference type="SAM" id="Phobius"/>
    </source>
</evidence>
<keyword evidence="1" id="KW-0812">Transmembrane</keyword>